<protein>
    <submittedName>
        <fullName evidence="1 2">Serrate protein</fullName>
    </submittedName>
</protein>
<dbReference type="KEGG" id="cqu:CpipJ_CPIJ019333"/>
<gene>
    <name evidence="2" type="primary">6053480</name>
    <name evidence="1" type="ORF">CpipJ_CPIJ019333</name>
</gene>
<keyword evidence="3" id="KW-1185">Reference proteome</keyword>
<sequence>STLRDCSVNSAIALTEAVLLLTKIPSRQQGVQIGDSFQVDKILAEAAPLKSILEVNVGFETTIVT</sequence>
<feature type="non-terminal residue" evidence="1">
    <location>
        <position position="1"/>
    </location>
</feature>
<reference evidence="1" key="1">
    <citation type="submission" date="2007-03" db="EMBL/GenBank/DDBJ databases">
        <title>Annotation of Culex pipiens quinquefasciatus.</title>
        <authorList>
            <consortium name="The Broad Institute Genome Sequencing Platform"/>
            <person name="Atkinson P.W."/>
            <person name="Hemingway J."/>
            <person name="Christensen B.M."/>
            <person name="Higgs S."/>
            <person name="Kodira C."/>
            <person name="Hannick L."/>
            <person name="Megy K."/>
            <person name="O'Leary S."/>
            <person name="Pearson M."/>
            <person name="Haas B.J."/>
            <person name="Mauceli E."/>
            <person name="Wortman J.R."/>
            <person name="Lee N.H."/>
            <person name="Guigo R."/>
            <person name="Stanke M."/>
            <person name="Alvarado L."/>
            <person name="Amedeo P."/>
            <person name="Antoine C.H."/>
            <person name="Arensburger P."/>
            <person name="Bidwell S.L."/>
            <person name="Crawford M."/>
            <person name="Camaro F."/>
            <person name="Devon K."/>
            <person name="Engels R."/>
            <person name="Hammond M."/>
            <person name="Howarth C."/>
            <person name="Koehrsen M."/>
            <person name="Lawson D."/>
            <person name="Montgomery P."/>
            <person name="Nene V."/>
            <person name="Nusbaum C."/>
            <person name="Puiu D."/>
            <person name="Romero-Severson J."/>
            <person name="Severson D.W."/>
            <person name="Shumway M."/>
            <person name="Sisk P."/>
            <person name="Stolte C."/>
            <person name="Zeng Q."/>
            <person name="Eisenstadt E."/>
            <person name="Fraser-Liggett C."/>
            <person name="Strausberg R."/>
            <person name="Galagan J."/>
            <person name="Birren B."/>
            <person name="Collins F.H."/>
        </authorList>
    </citation>
    <scope>NUCLEOTIDE SEQUENCE [LARGE SCALE GENOMIC DNA]</scope>
    <source>
        <strain evidence="1">JHB</strain>
    </source>
</reference>
<evidence type="ECO:0000313" key="3">
    <source>
        <dbReference type="Proteomes" id="UP000002320"/>
    </source>
</evidence>
<proteinExistence type="predicted"/>
<evidence type="ECO:0000313" key="1">
    <source>
        <dbReference type="EMBL" id="EDS29672.1"/>
    </source>
</evidence>
<dbReference type="VEuPathDB" id="VectorBase:CPIJ019333"/>
<name>B0XIT1_CULQU</name>
<dbReference type="Proteomes" id="UP000002320">
    <property type="component" value="Unassembled WGS sequence"/>
</dbReference>
<evidence type="ECO:0000313" key="2">
    <source>
        <dbReference type="EnsemblMetazoa" id="CPIJ019333-PA"/>
    </source>
</evidence>
<dbReference type="EMBL" id="DS233374">
    <property type="protein sequence ID" value="EDS29672.1"/>
    <property type="molecule type" value="Genomic_DNA"/>
</dbReference>
<organism>
    <name type="scientific">Culex quinquefasciatus</name>
    <name type="common">Southern house mosquito</name>
    <name type="synonym">Culex pungens</name>
    <dbReference type="NCBI Taxonomy" id="7176"/>
    <lineage>
        <taxon>Eukaryota</taxon>
        <taxon>Metazoa</taxon>
        <taxon>Ecdysozoa</taxon>
        <taxon>Arthropoda</taxon>
        <taxon>Hexapoda</taxon>
        <taxon>Insecta</taxon>
        <taxon>Pterygota</taxon>
        <taxon>Neoptera</taxon>
        <taxon>Endopterygota</taxon>
        <taxon>Diptera</taxon>
        <taxon>Nematocera</taxon>
        <taxon>Culicoidea</taxon>
        <taxon>Culicidae</taxon>
        <taxon>Culicinae</taxon>
        <taxon>Culicini</taxon>
        <taxon>Culex</taxon>
        <taxon>Culex</taxon>
    </lineage>
</organism>
<dbReference type="AlphaFoldDB" id="B0XIT1"/>
<dbReference type="HOGENOM" id="CLU_2856248_0_0_1"/>
<reference evidence="2" key="2">
    <citation type="submission" date="2020-05" db="UniProtKB">
        <authorList>
            <consortium name="EnsemblMetazoa"/>
        </authorList>
    </citation>
    <scope>IDENTIFICATION</scope>
    <source>
        <strain evidence="2">JHB</strain>
    </source>
</reference>
<accession>B0XIT1</accession>
<dbReference type="EnsemblMetazoa" id="CPIJ019333-RA">
    <property type="protein sequence ID" value="CPIJ019333-PA"/>
    <property type="gene ID" value="CPIJ019333"/>
</dbReference>